<accession>A0A3P5XAW4</accession>
<sequence length="149" mass="15940">MSERLEPILPQVPVEGIAIHIGRAGLCMGDIAEARLLEDGRVGIFAVVKRPVLGFIPARRPTYLGHVGPVAAQILAPALMEGLMLRLRVVVLTPEHLATSGPPEIHVSVWADPHKLAPFLKLDEVWLPPDPGPPGPDPDEAPPAEFSTA</sequence>
<dbReference type="Proteomes" id="UP000277498">
    <property type="component" value="Unassembled WGS sequence"/>
</dbReference>
<evidence type="ECO:0000256" key="1">
    <source>
        <dbReference type="SAM" id="MobiDB-lite"/>
    </source>
</evidence>
<evidence type="ECO:0000313" key="3">
    <source>
        <dbReference type="Proteomes" id="UP000277498"/>
    </source>
</evidence>
<dbReference type="OrthoDB" id="7689785at2"/>
<reference evidence="2 3" key="1">
    <citation type="submission" date="2018-11" db="EMBL/GenBank/DDBJ databases">
        <authorList>
            <person name="Criscuolo A."/>
        </authorList>
    </citation>
    <scope>NUCLEOTIDE SEQUENCE [LARGE SCALE GENOMIC DNA]</scope>
    <source>
        <strain evidence="2">ACIP111625</strain>
    </source>
</reference>
<evidence type="ECO:0000313" key="2">
    <source>
        <dbReference type="EMBL" id="VDC28000.1"/>
    </source>
</evidence>
<proteinExistence type="predicted"/>
<protein>
    <submittedName>
        <fullName evidence="2">Uncharacterized protein</fullName>
    </submittedName>
</protein>
<feature type="region of interest" description="Disordered" evidence="1">
    <location>
        <begin position="127"/>
        <end position="149"/>
    </location>
</feature>
<organism evidence="2 3">
    <name type="scientific">Pseudogemmobacter humi</name>
    <dbReference type="NCBI Taxonomy" id="2483812"/>
    <lineage>
        <taxon>Bacteria</taxon>
        <taxon>Pseudomonadati</taxon>
        <taxon>Pseudomonadota</taxon>
        <taxon>Alphaproteobacteria</taxon>
        <taxon>Rhodobacterales</taxon>
        <taxon>Paracoccaceae</taxon>
        <taxon>Pseudogemmobacter</taxon>
    </lineage>
</organism>
<name>A0A3P5XAW4_9RHOB</name>
<dbReference type="RefSeq" id="WP_124086426.1">
    <property type="nucleotide sequence ID" value="NZ_UXAW01000064.1"/>
</dbReference>
<dbReference type="EMBL" id="UXAW01000064">
    <property type="protein sequence ID" value="VDC28000.1"/>
    <property type="molecule type" value="Genomic_DNA"/>
</dbReference>
<gene>
    <name evidence="2" type="ORF">XINFAN_01957</name>
</gene>
<dbReference type="AlphaFoldDB" id="A0A3P5XAW4"/>
<keyword evidence="3" id="KW-1185">Reference proteome</keyword>